<feature type="non-terminal residue" evidence="1">
    <location>
        <position position="130"/>
    </location>
</feature>
<evidence type="ECO:0000313" key="1">
    <source>
        <dbReference type="EMBL" id="GAI19277.1"/>
    </source>
</evidence>
<proteinExistence type="predicted"/>
<dbReference type="EMBL" id="BARV01022321">
    <property type="protein sequence ID" value="GAI19277.1"/>
    <property type="molecule type" value="Genomic_DNA"/>
</dbReference>
<gene>
    <name evidence="1" type="ORF">S06H3_36820</name>
</gene>
<organism evidence="1">
    <name type="scientific">marine sediment metagenome</name>
    <dbReference type="NCBI Taxonomy" id="412755"/>
    <lineage>
        <taxon>unclassified sequences</taxon>
        <taxon>metagenomes</taxon>
        <taxon>ecological metagenomes</taxon>
    </lineage>
</organism>
<protein>
    <submittedName>
        <fullName evidence="1">Uncharacterized protein</fullName>
    </submittedName>
</protein>
<dbReference type="AlphaFoldDB" id="X1LIS4"/>
<comment type="caution">
    <text evidence="1">The sequence shown here is derived from an EMBL/GenBank/DDBJ whole genome shotgun (WGS) entry which is preliminary data.</text>
</comment>
<accession>X1LIS4</accession>
<sequence>MLEYSDSRENLTIQDDQIIIRSEWVTPSIEPSIASGNWEHTDMYVAYDELAGMSGQRTTDVFNSSGVVIERQVWISKDRKVIAIRNKLSNFRKETFTLHAMVPLASMGNEAFQLPGNPDTENWYINAQKR</sequence>
<reference evidence="1" key="1">
    <citation type="journal article" date="2014" name="Front. Microbiol.">
        <title>High frequency of phylogenetically diverse reductive dehalogenase-homologous genes in deep subseafloor sedimentary metagenomes.</title>
        <authorList>
            <person name="Kawai M."/>
            <person name="Futagami T."/>
            <person name="Toyoda A."/>
            <person name="Takaki Y."/>
            <person name="Nishi S."/>
            <person name="Hori S."/>
            <person name="Arai W."/>
            <person name="Tsubouchi T."/>
            <person name="Morono Y."/>
            <person name="Uchiyama I."/>
            <person name="Ito T."/>
            <person name="Fujiyama A."/>
            <person name="Inagaki F."/>
            <person name="Takami H."/>
        </authorList>
    </citation>
    <scope>NUCLEOTIDE SEQUENCE</scope>
    <source>
        <strain evidence="1">Expedition CK06-06</strain>
    </source>
</reference>
<name>X1LIS4_9ZZZZ</name>